<keyword evidence="1" id="KW-1133">Transmembrane helix</keyword>
<feature type="transmembrane region" description="Helical" evidence="1">
    <location>
        <begin position="180"/>
        <end position="198"/>
    </location>
</feature>
<dbReference type="InterPro" id="IPR007163">
    <property type="entry name" value="VCA0040-like"/>
</dbReference>
<feature type="transmembrane region" description="Helical" evidence="1">
    <location>
        <begin position="140"/>
        <end position="168"/>
    </location>
</feature>
<feature type="transmembrane region" description="Helical" evidence="1">
    <location>
        <begin position="210"/>
        <end position="229"/>
    </location>
</feature>
<feature type="transmembrane region" description="Helical" evidence="1">
    <location>
        <begin position="43"/>
        <end position="64"/>
    </location>
</feature>
<evidence type="ECO:0000313" key="3">
    <source>
        <dbReference type="Proteomes" id="UP000029692"/>
    </source>
</evidence>
<feature type="transmembrane region" description="Helical" evidence="1">
    <location>
        <begin position="76"/>
        <end position="95"/>
    </location>
</feature>
<name>A0A098QWB9_9SPIO</name>
<keyword evidence="1" id="KW-0472">Membrane</keyword>
<feature type="transmembrane region" description="Helical" evidence="1">
    <location>
        <begin position="235"/>
        <end position="254"/>
    </location>
</feature>
<evidence type="ECO:0000313" key="2">
    <source>
        <dbReference type="EMBL" id="KGE70797.1"/>
    </source>
</evidence>
<dbReference type="eggNOG" id="COG2035">
    <property type="taxonomic scope" value="Bacteria"/>
</dbReference>
<proteinExistence type="predicted"/>
<gene>
    <name evidence="2" type="ORF">DC28_15005</name>
</gene>
<dbReference type="Proteomes" id="UP000029692">
    <property type="component" value="Unassembled WGS sequence"/>
</dbReference>
<dbReference type="STRING" id="1480694.DC28_15005"/>
<protein>
    <recommendedName>
        <fullName evidence="4">DUF368 domain-containing protein</fullName>
    </recommendedName>
</protein>
<evidence type="ECO:0008006" key="4">
    <source>
        <dbReference type="Google" id="ProtNLM"/>
    </source>
</evidence>
<sequence>MGAANAVPGVSGGTIAVVTGIYDRLISAVSGFFSNEYGWKQNLWYLVQVGVGLGLGIIAIAHLVDWLFLRAPQQTTFGFMGLIAGSIPFLLHIARPKEFRWYHGVVFLVFLAGMILLSLQPEPLESGAMRELTPESALGIFAAGVIASAAMVIPGISGSFILLILGLYSTFIGAIKDFNLPLLGILVLGAALGIIGVSKLMGFLLRRFHSLTYAAIIGLVLGSLVELWPGITLDLTGGVSVLSFLGGAGAAYLLGRRPNA</sequence>
<accession>A0A098QWB9</accession>
<keyword evidence="3" id="KW-1185">Reference proteome</keyword>
<dbReference type="AlphaFoldDB" id="A0A098QWB9"/>
<comment type="caution">
    <text evidence="2">The sequence shown here is derived from an EMBL/GenBank/DDBJ whole genome shotgun (WGS) entry which is preliminary data.</text>
</comment>
<dbReference type="EMBL" id="JNUP01000072">
    <property type="protein sequence ID" value="KGE70797.1"/>
    <property type="molecule type" value="Genomic_DNA"/>
</dbReference>
<organism evidence="2 3">
    <name type="scientific">Spirochaeta lutea</name>
    <dbReference type="NCBI Taxonomy" id="1480694"/>
    <lineage>
        <taxon>Bacteria</taxon>
        <taxon>Pseudomonadati</taxon>
        <taxon>Spirochaetota</taxon>
        <taxon>Spirochaetia</taxon>
        <taxon>Spirochaetales</taxon>
        <taxon>Spirochaetaceae</taxon>
        <taxon>Spirochaeta</taxon>
    </lineage>
</organism>
<dbReference type="PANTHER" id="PTHR37308:SF1">
    <property type="entry name" value="POLYPRENYL-PHOSPHATE TRANSPORTER"/>
    <property type="match status" value="1"/>
</dbReference>
<feature type="transmembrane region" description="Helical" evidence="1">
    <location>
        <begin position="101"/>
        <end position="119"/>
    </location>
</feature>
<evidence type="ECO:0000256" key="1">
    <source>
        <dbReference type="SAM" id="Phobius"/>
    </source>
</evidence>
<dbReference type="PANTHER" id="PTHR37308">
    <property type="entry name" value="INTEGRAL MEMBRANE PROTEIN"/>
    <property type="match status" value="1"/>
</dbReference>
<reference evidence="2 3" key="1">
    <citation type="submission" date="2014-05" db="EMBL/GenBank/DDBJ databases">
        <title>De novo Genome Sequence of Spirocheata sp.</title>
        <authorList>
            <person name="Shivani Y."/>
            <person name="Subhash Y."/>
            <person name="Tushar L."/>
            <person name="Sasikala C."/>
            <person name="Ramana C.V."/>
        </authorList>
    </citation>
    <scope>NUCLEOTIDE SEQUENCE [LARGE SCALE GENOMIC DNA]</scope>
    <source>
        <strain evidence="2 3">JC230</strain>
    </source>
</reference>
<keyword evidence="1" id="KW-0812">Transmembrane</keyword>
<dbReference type="Pfam" id="PF04018">
    <property type="entry name" value="VCA0040-like"/>
    <property type="match status" value="1"/>
</dbReference>